<proteinExistence type="predicted"/>
<feature type="transmembrane region" description="Helical" evidence="1">
    <location>
        <begin position="170"/>
        <end position="191"/>
    </location>
</feature>
<feature type="transmembrane region" description="Helical" evidence="1">
    <location>
        <begin position="137"/>
        <end position="158"/>
    </location>
</feature>
<keyword evidence="3" id="KW-1185">Reference proteome</keyword>
<feature type="transmembrane region" description="Helical" evidence="1">
    <location>
        <begin position="104"/>
        <end position="125"/>
    </location>
</feature>
<feature type="transmembrane region" description="Helical" evidence="1">
    <location>
        <begin position="211"/>
        <end position="232"/>
    </location>
</feature>
<protein>
    <recommendedName>
        <fullName evidence="4">Histidine kinase N-terminal 7TM region domain-containing protein</fullName>
    </recommendedName>
</protein>
<evidence type="ECO:0000313" key="2">
    <source>
        <dbReference type="EMBL" id="CCO03900.1"/>
    </source>
</evidence>
<sequence length="588" mass="67376">MWRQKRCLLRKARIYRAFLLPKGKQTRMKAKWGLFMTEQKKNTIITSGIAVLAVILAYCLRIVGRGSFYPMLFSYLRSFIYIGLFAAWGLSVRQRIVQKQVCRFMTVTAVLLIIWMVVRSAKYFIFWQPDAVRYLWYLFYLPMLFVPMLALLIAMSLGKPDEYKFPKGMSILWIISGTLLLLVLTNDLHQFVFTFPKDAAVWTDKNNGYSIGYFIIVGWQVLCAFAALVIMVFKCRVQKGRLHFLPIVPMLLTIVYSVLYYAGADWLLHLFGDIAAFQSVMYILTFEFCIACGYIHSNSRYVDLFASSVGTSAEITDKDFTVRYAAVNTAPISKETMKKAEQSPVTRGGLTVHTMPIDGGYAVWTEDVSALRDIKEDSELLADELADRNEMLRYEYKREAKRRKVEEQNRLYDLLRSATQTQIDRIAELTKEYRRISSTDPDSAKTLLAEIAVLCSYIKRRKHLTLLTDRDIKIAETELHRAFNESLQTLKLLGVRSSLYVDESLSMLSGKTATAVFDFYESVIEADILNLTGIQVSLIKANGLRLSLNVCCKADLSALVSGDNIRCEKEDDEEYQHLVFEAKEGDRK</sequence>
<keyword evidence="1" id="KW-0472">Membrane</keyword>
<dbReference type="Proteomes" id="UP000027600">
    <property type="component" value="Chromosome I"/>
</dbReference>
<feature type="transmembrane region" description="Helical" evidence="1">
    <location>
        <begin position="44"/>
        <end position="63"/>
    </location>
</feature>
<name>A0ABM9QDP1_9FIRM</name>
<accession>A0ABM9QDP1</accession>
<evidence type="ECO:0000313" key="3">
    <source>
        <dbReference type="Proteomes" id="UP000027600"/>
    </source>
</evidence>
<gene>
    <name evidence="2" type="ORF">RBI_I00166</name>
</gene>
<evidence type="ECO:0008006" key="4">
    <source>
        <dbReference type="Google" id="ProtNLM"/>
    </source>
</evidence>
<evidence type="ECO:0000256" key="1">
    <source>
        <dbReference type="SAM" id="Phobius"/>
    </source>
</evidence>
<feature type="transmembrane region" description="Helical" evidence="1">
    <location>
        <begin position="244"/>
        <end position="262"/>
    </location>
</feature>
<feature type="transmembrane region" description="Helical" evidence="1">
    <location>
        <begin position="75"/>
        <end position="92"/>
    </location>
</feature>
<keyword evidence="1" id="KW-0812">Transmembrane</keyword>
<feature type="transmembrane region" description="Helical" evidence="1">
    <location>
        <begin position="274"/>
        <end position="295"/>
    </location>
</feature>
<reference evidence="2 3" key="1">
    <citation type="journal article" date="2014" name="Int. J. Syst. Evol. Microbiol.">
        <title>Complete genome of a new Firmicutes species belonging to the dominant human colonic microbiota ('Ruminococcus bicirculans') reveals two chromosomes and a selective capacity to utilize plant glucans.</title>
        <authorList>
            <consortium name="NISC Comparative Sequencing Program"/>
            <person name="Wegmann U."/>
            <person name="Louis P."/>
            <person name="Goesmann A."/>
            <person name="Henrissat B."/>
            <person name="Duncan S.H."/>
            <person name="Flint H.J."/>
        </authorList>
    </citation>
    <scope>NUCLEOTIDE SEQUENCE [LARGE SCALE GENOMIC DNA]</scope>
    <source>
        <strain evidence="2 3">80/3</strain>
    </source>
</reference>
<keyword evidence="1" id="KW-1133">Transmembrane helix</keyword>
<dbReference type="EMBL" id="HF545616">
    <property type="protein sequence ID" value="CCO03900.1"/>
    <property type="molecule type" value="Genomic_DNA"/>
</dbReference>
<organism evidence="2 3">
    <name type="scientific">Ruminococcus bicirculans</name>
    <name type="common">ex Wegman et al. 2014</name>
    <dbReference type="NCBI Taxonomy" id="1160721"/>
    <lineage>
        <taxon>Bacteria</taxon>
        <taxon>Bacillati</taxon>
        <taxon>Bacillota</taxon>
        <taxon>Clostridia</taxon>
        <taxon>Eubacteriales</taxon>
        <taxon>Oscillospiraceae</taxon>
        <taxon>Ruminococcus</taxon>
    </lineage>
</organism>